<feature type="compositionally biased region" description="Polar residues" evidence="5">
    <location>
        <begin position="102"/>
        <end position="116"/>
    </location>
</feature>
<accession>A0A7R8W9X4</accession>
<dbReference type="Pfam" id="PF00010">
    <property type="entry name" value="HLH"/>
    <property type="match status" value="1"/>
</dbReference>
<evidence type="ECO:0000256" key="4">
    <source>
        <dbReference type="ARBA" id="ARBA00023242"/>
    </source>
</evidence>
<dbReference type="InterPro" id="IPR011598">
    <property type="entry name" value="bHLH_dom"/>
</dbReference>
<keyword evidence="4" id="KW-0539">Nucleus</keyword>
<protein>
    <submittedName>
        <fullName evidence="6">Uncharacterized protein</fullName>
    </submittedName>
</protein>
<dbReference type="GO" id="GO:0070888">
    <property type="term" value="F:E-box binding"/>
    <property type="evidence" value="ECO:0007669"/>
    <property type="project" value="TreeGrafter"/>
</dbReference>
<keyword evidence="2" id="KW-0805">Transcription regulation</keyword>
<feature type="region of interest" description="Disordered" evidence="5">
    <location>
        <begin position="20"/>
        <end position="65"/>
    </location>
</feature>
<organism evidence="6">
    <name type="scientific">Cyprideis torosa</name>
    <dbReference type="NCBI Taxonomy" id="163714"/>
    <lineage>
        <taxon>Eukaryota</taxon>
        <taxon>Metazoa</taxon>
        <taxon>Ecdysozoa</taxon>
        <taxon>Arthropoda</taxon>
        <taxon>Crustacea</taxon>
        <taxon>Oligostraca</taxon>
        <taxon>Ostracoda</taxon>
        <taxon>Podocopa</taxon>
        <taxon>Podocopida</taxon>
        <taxon>Cytherocopina</taxon>
        <taxon>Cytheroidea</taxon>
        <taxon>Cytherideidae</taxon>
        <taxon>Cyprideis</taxon>
    </lineage>
</organism>
<feature type="region of interest" description="Disordered" evidence="5">
    <location>
        <begin position="244"/>
        <end position="277"/>
    </location>
</feature>
<dbReference type="CDD" id="cd18954">
    <property type="entry name" value="bHLH_TS_bHLHe22_bHLHb5"/>
    <property type="match status" value="1"/>
</dbReference>
<dbReference type="GO" id="GO:0046983">
    <property type="term" value="F:protein dimerization activity"/>
    <property type="evidence" value="ECO:0007669"/>
    <property type="project" value="InterPro"/>
</dbReference>
<name>A0A7R8W9X4_9CRUS</name>
<dbReference type="GO" id="GO:0061564">
    <property type="term" value="P:axon development"/>
    <property type="evidence" value="ECO:0007669"/>
    <property type="project" value="TreeGrafter"/>
</dbReference>
<dbReference type="PANTHER" id="PTHR19290">
    <property type="entry name" value="BASIC HELIX-LOOP-HELIX PROTEIN NEUROGENIN-RELATED"/>
    <property type="match status" value="1"/>
</dbReference>
<feature type="compositionally biased region" description="Low complexity" evidence="5">
    <location>
        <begin position="88"/>
        <end position="101"/>
    </location>
</feature>
<gene>
    <name evidence="6" type="ORF">CTOB1V02_LOCUS4397</name>
</gene>
<reference evidence="6" key="1">
    <citation type="submission" date="2020-11" db="EMBL/GenBank/DDBJ databases">
        <authorList>
            <person name="Tran Van P."/>
        </authorList>
    </citation>
    <scope>NUCLEOTIDE SEQUENCE</scope>
</reference>
<dbReference type="GO" id="GO:0005634">
    <property type="term" value="C:nucleus"/>
    <property type="evidence" value="ECO:0007669"/>
    <property type="project" value="UniProtKB-SubCell"/>
</dbReference>
<dbReference type="Gene3D" id="4.10.280.10">
    <property type="entry name" value="Helix-loop-helix DNA-binding domain"/>
    <property type="match status" value="1"/>
</dbReference>
<dbReference type="GO" id="GO:0000981">
    <property type="term" value="F:DNA-binding transcription factor activity, RNA polymerase II-specific"/>
    <property type="evidence" value="ECO:0007669"/>
    <property type="project" value="TreeGrafter"/>
</dbReference>
<feature type="compositionally biased region" description="Low complexity" evidence="5">
    <location>
        <begin position="47"/>
        <end position="65"/>
    </location>
</feature>
<dbReference type="GO" id="GO:0045944">
    <property type="term" value="P:positive regulation of transcription by RNA polymerase II"/>
    <property type="evidence" value="ECO:0007669"/>
    <property type="project" value="TreeGrafter"/>
</dbReference>
<proteinExistence type="predicted"/>
<dbReference type="InterPro" id="IPR036638">
    <property type="entry name" value="HLH_DNA-bd_sf"/>
</dbReference>
<comment type="subcellular location">
    <subcellularLocation>
        <location evidence="1">Nucleus</location>
    </subcellularLocation>
</comment>
<dbReference type="FunFam" id="4.10.280.10:FF:000026">
    <property type="entry name" value="Basic helix-loop-helix family, member e23"/>
    <property type="match status" value="1"/>
</dbReference>
<dbReference type="AlphaFoldDB" id="A0A7R8W9X4"/>
<feature type="compositionally biased region" description="Pro residues" evidence="5">
    <location>
        <begin position="29"/>
        <end position="43"/>
    </location>
</feature>
<dbReference type="SMART" id="SM00353">
    <property type="entry name" value="HLH"/>
    <property type="match status" value="1"/>
</dbReference>
<evidence type="ECO:0000256" key="5">
    <source>
        <dbReference type="SAM" id="MobiDB-lite"/>
    </source>
</evidence>
<dbReference type="PROSITE" id="PS50888">
    <property type="entry name" value="BHLH"/>
    <property type="match status" value="1"/>
</dbReference>
<keyword evidence="3" id="KW-0804">Transcription</keyword>
<evidence type="ECO:0000256" key="3">
    <source>
        <dbReference type="ARBA" id="ARBA00023163"/>
    </source>
</evidence>
<dbReference type="SUPFAM" id="SSF47459">
    <property type="entry name" value="HLH, helix-loop-helix DNA-binding domain"/>
    <property type="match status" value="1"/>
</dbReference>
<dbReference type="OrthoDB" id="10011855at2759"/>
<evidence type="ECO:0000256" key="2">
    <source>
        <dbReference type="ARBA" id="ARBA00023015"/>
    </source>
</evidence>
<evidence type="ECO:0000256" key="1">
    <source>
        <dbReference type="ARBA" id="ARBA00004123"/>
    </source>
</evidence>
<feature type="region of interest" description="Disordered" evidence="5">
    <location>
        <begin position="138"/>
        <end position="169"/>
    </location>
</feature>
<evidence type="ECO:0000313" key="6">
    <source>
        <dbReference type="EMBL" id="CAD7226479.1"/>
    </source>
</evidence>
<sequence>MNLQYEQQGQKANLKSISTLVDPELSPKVPTPGPGSPLFPREPPQQHLSHLHGAPSHPHSAAFPPRTMAQLFGGSAGTFPMFMQQASSAPGLLGSGESSSSIDLQNDSPAENNSMPNPFMDPNMSYLLEDNENFKPMTSSTSMMEDVGEGSHREQRAASGSNKKNRHGKSVRLNINARERRRMHDLNDALDELRSVIPYAHSPSVRKLSKIATLLLAKNYILMQANALNEMRQLVTCLQQQVGASSTTTAGGQRSPEAAECGAEEHEESAPPKMTNM</sequence>
<dbReference type="PANTHER" id="PTHR19290:SF104">
    <property type="entry name" value="GH17679P"/>
    <property type="match status" value="1"/>
</dbReference>
<dbReference type="InterPro" id="IPR050359">
    <property type="entry name" value="bHLH_transcription_factors"/>
</dbReference>
<dbReference type="GO" id="GO:0007423">
    <property type="term" value="P:sensory organ development"/>
    <property type="evidence" value="ECO:0007669"/>
    <property type="project" value="TreeGrafter"/>
</dbReference>
<dbReference type="EMBL" id="OB660840">
    <property type="protein sequence ID" value="CAD7226479.1"/>
    <property type="molecule type" value="Genomic_DNA"/>
</dbReference>
<feature type="region of interest" description="Disordered" evidence="5">
    <location>
        <begin position="88"/>
        <end position="124"/>
    </location>
</feature>